<dbReference type="EMBL" id="AXCM01006752">
    <property type="status" value="NOT_ANNOTATED_CDS"/>
    <property type="molecule type" value="Genomic_DNA"/>
</dbReference>
<keyword evidence="4" id="KW-1003">Cell membrane</keyword>
<evidence type="ECO:0000256" key="8">
    <source>
        <dbReference type="ARBA" id="ARBA00023180"/>
    </source>
</evidence>
<dbReference type="PRINTS" id="PR01609">
    <property type="entry name" value="CD36FAMILY"/>
</dbReference>
<comment type="similarity">
    <text evidence="3">Belongs to the CD36 family.</text>
</comment>
<feature type="transmembrane region" description="Helical" evidence="10">
    <location>
        <begin position="113"/>
        <end position="135"/>
    </location>
</feature>
<feature type="region of interest" description="Disordered" evidence="9">
    <location>
        <begin position="1"/>
        <end position="37"/>
    </location>
</feature>
<keyword evidence="8" id="KW-0325">Glycoprotein</keyword>
<dbReference type="PANTHER" id="PTHR11923">
    <property type="entry name" value="SCAVENGER RECEPTOR CLASS B TYPE-1 SR-B1"/>
    <property type="match status" value="1"/>
</dbReference>
<organism evidence="11 12">
    <name type="scientific">Anopheles culicifacies</name>
    <dbReference type="NCBI Taxonomy" id="139723"/>
    <lineage>
        <taxon>Eukaryota</taxon>
        <taxon>Metazoa</taxon>
        <taxon>Ecdysozoa</taxon>
        <taxon>Arthropoda</taxon>
        <taxon>Hexapoda</taxon>
        <taxon>Insecta</taxon>
        <taxon>Pterygota</taxon>
        <taxon>Neoptera</taxon>
        <taxon>Endopterygota</taxon>
        <taxon>Diptera</taxon>
        <taxon>Nematocera</taxon>
        <taxon>Culicoidea</taxon>
        <taxon>Culicidae</taxon>
        <taxon>Anophelinae</taxon>
        <taxon>Anopheles</taxon>
        <taxon>culicifacies species complex</taxon>
    </lineage>
</organism>
<dbReference type="PANTHER" id="PTHR11923:SF88">
    <property type="entry name" value="DEBRIS BUSTER, ISOFORM D"/>
    <property type="match status" value="1"/>
</dbReference>
<evidence type="ECO:0000256" key="4">
    <source>
        <dbReference type="ARBA" id="ARBA00022475"/>
    </source>
</evidence>
<dbReference type="Pfam" id="PF01130">
    <property type="entry name" value="CD36"/>
    <property type="match status" value="1"/>
</dbReference>
<reference evidence="12" key="1">
    <citation type="submission" date="2013-09" db="EMBL/GenBank/DDBJ databases">
        <title>The Genome Sequence of Anopheles culicifacies species A.</title>
        <authorList>
            <consortium name="The Broad Institute Genomics Platform"/>
            <person name="Neafsey D.E."/>
            <person name="Besansky N."/>
            <person name="Howell P."/>
            <person name="Walton C."/>
            <person name="Young S.K."/>
            <person name="Zeng Q."/>
            <person name="Gargeya S."/>
            <person name="Fitzgerald M."/>
            <person name="Haas B."/>
            <person name="Abouelleil A."/>
            <person name="Allen A.W."/>
            <person name="Alvarado L."/>
            <person name="Arachchi H.M."/>
            <person name="Berlin A.M."/>
            <person name="Chapman S.B."/>
            <person name="Gainer-Dewar J."/>
            <person name="Goldberg J."/>
            <person name="Griggs A."/>
            <person name="Gujja S."/>
            <person name="Hansen M."/>
            <person name="Howarth C."/>
            <person name="Imamovic A."/>
            <person name="Ireland A."/>
            <person name="Larimer J."/>
            <person name="McCowan C."/>
            <person name="Murphy C."/>
            <person name="Pearson M."/>
            <person name="Poon T.W."/>
            <person name="Priest M."/>
            <person name="Roberts A."/>
            <person name="Saif S."/>
            <person name="Shea T."/>
            <person name="Sisk P."/>
            <person name="Sykes S."/>
            <person name="Wortman J."/>
            <person name="Nusbaum C."/>
            <person name="Birren B."/>
        </authorList>
    </citation>
    <scope>NUCLEOTIDE SEQUENCE [LARGE SCALE GENOMIC DNA]</scope>
    <source>
        <strain evidence="12">A-37</strain>
    </source>
</reference>
<keyword evidence="7 10" id="KW-0472">Membrane</keyword>
<sequence length="335" mass="37958">MTHSNANSVQYTPDSERWSGGAVGRDRTPARSNTVADDDLAYQKPSRFAIEPTAGRRRKPSNRVDLRQIIVLFGNFRERAEVEGRHYTPHAAPNHYHTLNLKVDNGSGLVDRIAVIIFGIVTLIAGVILSSVPWLNIFIMKNLRLWNGTISFHYWQRPGVTRLTKVYIFNVTNPEGFLTGEKPKLVEVGPFVYREDMEKVNIKFHDNHTVTYQHKKILQFVPELSVDKNLRITTPNIPLLTISTQSNYLNFFFAKTISVILTATKYKPFISLTADELVFGYDDTLVSLAHRFYPRNRRPMEKMGLLNGSPAGETGIIPNRMKHIKSSSSNLSATS</sequence>
<evidence type="ECO:0000256" key="2">
    <source>
        <dbReference type="ARBA" id="ARBA00004236"/>
    </source>
</evidence>
<dbReference type="STRING" id="139723.A0A182MTP1"/>
<dbReference type="VEuPathDB" id="VectorBase:ACUA026029"/>
<dbReference type="GO" id="GO:0005044">
    <property type="term" value="F:scavenger receptor activity"/>
    <property type="evidence" value="ECO:0007669"/>
    <property type="project" value="TreeGrafter"/>
</dbReference>
<evidence type="ECO:0000256" key="9">
    <source>
        <dbReference type="SAM" id="MobiDB-lite"/>
    </source>
</evidence>
<dbReference type="Proteomes" id="UP000075883">
    <property type="component" value="Unassembled WGS sequence"/>
</dbReference>
<evidence type="ECO:0000256" key="6">
    <source>
        <dbReference type="ARBA" id="ARBA00022989"/>
    </source>
</evidence>
<evidence type="ECO:0000313" key="12">
    <source>
        <dbReference type="Proteomes" id="UP000075883"/>
    </source>
</evidence>
<dbReference type="GO" id="GO:0005737">
    <property type="term" value="C:cytoplasm"/>
    <property type="evidence" value="ECO:0007669"/>
    <property type="project" value="TreeGrafter"/>
</dbReference>
<dbReference type="AlphaFoldDB" id="A0A182MTP1"/>
<keyword evidence="12" id="KW-1185">Reference proteome</keyword>
<evidence type="ECO:0000256" key="10">
    <source>
        <dbReference type="SAM" id="Phobius"/>
    </source>
</evidence>
<dbReference type="EnsemblMetazoa" id="ACUA026029-RA">
    <property type="protein sequence ID" value="ACUA026029-PA"/>
    <property type="gene ID" value="ACUA026029"/>
</dbReference>
<name>A0A182MTP1_9DIPT</name>
<accession>A0A182MTP1</accession>
<dbReference type="GO" id="GO:0005886">
    <property type="term" value="C:plasma membrane"/>
    <property type="evidence" value="ECO:0007669"/>
    <property type="project" value="UniProtKB-SubCell"/>
</dbReference>
<comment type="subcellular location">
    <subcellularLocation>
        <location evidence="2">Cell membrane</location>
    </subcellularLocation>
</comment>
<evidence type="ECO:0000256" key="1">
    <source>
        <dbReference type="ARBA" id="ARBA00003156"/>
    </source>
</evidence>
<evidence type="ECO:0000256" key="7">
    <source>
        <dbReference type="ARBA" id="ARBA00023136"/>
    </source>
</evidence>
<dbReference type="InterPro" id="IPR002159">
    <property type="entry name" value="CD36_fam"/>
</dbReference>
<feature type="compositionally biased region" description="Polar residues" evidence="9">
    <location>
        <begin position="1"/>
        <end position="13"/>
    </location>
</feature>
<comment type="function">
    <text evidence="1">Plays an olfactory role that is not restricted to pheromone sensitivity.</text>
</comment>
<evidence type="ECO:0000256" key="3">
    <source>
        <dbReference type="ARBA" id="ARBA00010532"/>
    </source>
</evidence>
<evidence type="ECO:0000313" key="11">
    <source>
        <dbReference type="EnsemblMetazoa" id="ACUA026029-PA"/>
    </source>
</evidence>
<keyword evidence="6 10" id="KW-1133">Transmembrane helix</keyword>
<proteinExistence type="inferred from homology"/>
<protein>
    <submittedName>
        <fullName evidence="11">Uncharacterized protein</fullName>
    </submittedName>
</protein>
<reference evidence="11" key="2">
    <citation type="submission" date="2020-05" db="UniProtKB">
        <authorList>
            <consortium name="EnsemblMetazoa"/>
        </authorList>
    </citation>
    <scope>IDENTIFICATION</scope>
    <source>
        <strain evidence="11">A-37</strain>
    </source>
</reference>
<keyword evidence="5 10" id="KW-0812">Transmembrane</keyword>
<evidence type="ECO:0000256" key="5">
    <source>
        <dbReference type="ARBA" id="ARBA00022692"/>
    </source>
</evidence>